<dbReference type="GeneID" id="20039845"/>
<keyword evidence="2" id="KW-1185">Reference proteome</keyword>
<dbReference type="RefSeq" id="XP_008818374.1">
    <property type="nucleotide sequence ID" value="XM_008820152.1"/>
</dbReference>
<accession>W7A176</accession>
<dbReference type="AlphaFoldDB" id="W7A176"/>
<evidence type="ECO:0000313" key="1">
    <source>
        <dbReference type="EMBL" id="EUD65058.1"/>
    </source>
</evidence>
<name>W7A176_9APIC</name>
<sequence>MARSNVSENEIISKIKTITLKEGKNTPSVSVKNYTKFIAHKLRKNRDGIISCKDQIRNLELLTRRMHSELSDGNRELKKLKKNIVKSDMLNGQLELDIMTQMRRNNAHKSRISLLKKKKMSINKAKGIISSDIDYMETRVTLMKHNVEESEKKYYKLVGAKDKLHNEMVKFKKDRRDLQHHLKHTKKNHDLLKNQMQNFVVNMVP</sequence>
<proteinExistence type="predicted"/>
<dbReference type="EMBL" id="KI965484">
    <property type="protein sequence ID" value="EUD65058.1"/>
    <property type="molecule type" value="Genomic_DNA"/>
</dbReference>
<reference evidence="1 2" key="1">
    <citation type="submission" date="2013-02" db="EMBL/GenBank/DDBJ databases">
        <title>The Genome Sequence of Plasmodium inui San Antonio 1.</title>
        <authorList>
            <consortium name="The Broad Institute Genome Sequencing Platform"/>
            <consortium name="The Broad Institute Genome Sequencing Center for Infectious Disease"/>
            <person name="Neafsey D."/>
            <person name="Cheeseman I."/>
            <person name="Volkman S."/>
            <person name="Adams J."/>
            <person name="Walker B."/>
            <person name="Young S.K."/>
            <person name="Zeng Q."/>
            <person name="Gargeya S."/>
            <person name="Fitzgerald M."/>
            <person name="Haas B."/>
            <person name="Abouelleil A."/>
            <person name="Alvarado L."/>
            <person name="Arachchi H.M."/>
            <person name="Berlin A.M."/>
            <person name="Chapman S.B."/>
            <person name="Dewar J."/>
            <person name="Goldberg J."/>
            <person name="Griggs A."/>
            <person name="Gujja S."/>
            <person name="Hansen M."/>
            <person name="Howarth C."/>
            <person name="Imamovic A."/>
            <person name="Larimer J."/>
            <person name="McCowan C."/>
            <person name="Murphy C."/>
            <person name="Neiman D."/>
            <person name="Pearson M."/>
            <person name="Priest M."/>
            <person name="Roberts A."/>
            <person name="Saif S."/>
            <person name="Shea T."/>
            <person name="Sisk P."/>
            <person name="Sykes S."/>
            <person name="Wortman J."/>
            <person name="Nusbaum C."/>
            <person name="Birren B."/>
        </authorList>
    </citation>
    <scope>NUCLEOTIDE SEQUENCE [LARGE SCALE GENOMIC DNA]</scope>
    <source>
        <strain evidence="1 2">San Antonio 1</strain>
    </source>
</reference>
<protein>
    <submittedName>
        <fullName evidence="1">Uncharacterized protein</fullName>
    </submittedName>
</protein>
<gene>
    <name evidence="1" type="ORF">C922_04571</name>
</gene>
<dbReference type="VEuPathDB" id="PlasmoDB:C922_04571"/>
<dbReference type="OrthoDB" id="371749at2759"/>
<evidence type="ECO:0000313" key="2">
    <source>
        <dbReference type="Proteomes" id="UP000030640"/>
    </source>
</evidence>
<organism evidence="1 2">
    <name type="scientific">Plasmodium inui San Antonio 1</name>
    <dbReference type="NCBI Taxonomy" id="1237626"/>
    <lineage>
        <taxon>Eukaryota</taxon>
        <taxon>Sar</taxon>
        <taxon>Alveolata</taxon>
        <taxon>Apicomplexa</taxon>
        <taxon>Aconoidasida</taxon>
        <taxon>Haemosporida</taxon>
        <taxon>Plasmodiidae</taxon>
        <taxon>Plasmodium</taxon>
        <taxon>Plasmodium (Plasmodium)</taxon>
    </lineage>
</organism>
<dbReference type="Proteomes" id="UP000030640">
    <property type="component" value="Unassembled WGS sequence"/>
</dbReference>